<dbReference type="GO" id="GO:0047761">
    <property type="term" value="F:butyrate kinase activity"/>
    <property type="evidence" value="ECO:0007669"/>
    <property type="project" value="UniProtKB-UniRule"/>
</dbReference>
<evidence type="ECO:0000256" key="4">
    <source>
        <dbReference type="ARBA" id="ARBA00022679"/>
    </source>
</evidence>
<dbReference type="Gene3D" id="3.30.420.40">
    <property type="match status" value="2"/>
</dbReference>
<evidence type="ECO:0000256" key="1">
    <source>
        <dbReference type="ARBA" id="ARBA00004496"/>
    </source>
</evidence>
<dbReference type="Pfam" id="PF00871">
    <property type="entry name" value="Acetate_kinase"/>
    <property type="match status" value="1"/>
</dbReference>
<evidence type="ECO:0000256" key="2">
    <source>
        <dbReference type="ARBA" id="ARBA00008748"/>
    </source>
</evidence>
<keyword evidence="4 9" id="KW-0808">Transferase</keyword>
<dbReference type="KEGG" id="vfa:MM35RIKEN_17140"/>
<organism evidence="11 12">
    <name type="scientific">Vescimonas fastidiosa</name>
    <dbReference type="NCBI Taxonomy" id="2714353"/>
    <lineage>
        <taxon>Bacteria</taxon>
        <taxon>Bacillati</taxon>
        <taxon>Bacillota</taxon>
        <taxon>Clostridia</taxon>
        <taxon>Eubacteriales</taxon>
        <taxon>Oscillospiraceae</taxon>
        <taxon>Vescimonas</taxon>
    </lineage>
</organism>
<dbReference type="SUPFAM" id="SSF53067">
    <property type="entry name" value="Actin-like ATPase domain"/>
    <property type="match status" value="2"/>
</dbReference>
<keyword evidence="12" id="KW-1185">Reference proteome</keyword>
<dbReference type="InterPro" id="IPR023865">
    <property type="entry name" value="Aliphatic_acid_kinase_CS"/>
</dbReference>
<evidence type="ECO:0000256" key="8">
    <source>
        <dbReference type="ARBA" id="ARBA00048596"/>
    </source>
</evidence>
<evidence type="ECO:0000256" key="10">
    <source>
        <dbReference type="RuleBase" id="RU003835"/>
    </source>
</evidence>
<gene>
    <name evidence="11" type="primary">buk1</name>
    <name evidence="9" type="synonym">buk</name>
    <name evidence="11" type="ORF">MM35RIKEN_17140</name>
</gene>
<evidence type="ECO:0000256" key="6">
    <source>
        <dbReference type="ARBA" id="ARBA00022777"/>
    </source>
</evidence>
<dbReference type="GO" id="GO:0006083">
    <property type="term" value="P:acetate metabolic process"/>
    <property type="evidence" value="ECO:0007669"/>
    <property type="project" value="TreeGrafter"/>
</dbReference>
<keyword evidence="3 9" id="KW-0963">Cytoplasm</keyword>
<dbReference type="AlphaFoldDB" id="A0A810PZR8"/>
<dbReference type="PROSITE" id="PS01075">
    <property type="entry name" value="ACETATE_KINASE_1"/>
    <property type="match status" value="1"/>
</dbReference>
<comment type="catalytic activity">
    <reaction evidence="8 9">
        <text>butanoate + ATP = butanoyl phosphate + ADP</text>
        <dbReference type="Rhea" id="RHEA:13585"/>
        <dbReference type="ChEBI" id="CHEBI:17968"/>
        <dbReference type="ChEBI" id="CHEBI:30616"/>
        <dbReference type="ChEBI" id="CHEBI:58079"/>
        <dbReference type="ChEBI" id="CHEBI:456216"/>
        <dbReference type="EC" id="2.7.2.7"/>
    </reaction>
</comment>
<dbReference type="InterPro" id="IPR011245">
    <property type="entry name" value="Butyrate_kin"/>
</dbReference>
<comment type="similarity">
    <text evidence="2 9 10">Belongs to the acetokinase family.</text>
</comment>
<dbReference type="GO" id="GO:0005737">
    <property type="term" value="C:cytoplasm"/>
    <property type="evidence" value="ECO:0007669"/>
    <property type="project" value="UniProtKB-SubCell"/>
</dbReference>
<dbReference type="PROSITE" id="PS01076">
    <property type="entry name" value="ACETATE_KINASE_2"/>
    <property type="match status" value="1"/>
</dbReference>
<evidence type="ECO:0000313" key="12">
    <source>
        <dbReference type="Proteomes" id="UP000681343"/>
    </source>
</evidence>
<sequence length="436" mass="47456">MSNYILVINPGSTSTKIGVFENGTLLFDKTLRHPAEEIAKFATIPDQKGWRKELVEQALIENNFDMKKLTAICARGGLVKPIRGGTYATSDALLADCVAGVQGQHACNLGGLIAREIGDELGIPSFIADPPVVDELQAIARYSGHPLIQRVSKFHALNQKAVAKRYAKEVGKKYEDLNLIVCHMGGGVSVGAHVKGSVVDTENALDGEGPFSPERSGSLPTDAVMKLCFSGDYTEEELRKMFVGRGGLVAYAGSTDMRDLLKMAETDAKVAEVIDAFHYQIGKEIGAMAAAMHGQVDQIILTGGIAYGKETVQALKDMVEWIAPVTVYPGEDELLALAQAALRVLNGEEQAKDYRSLSAAHIPPKKVQSPGPRRAFSGNRDLFLSLWPRFFTETAPNCTETAPSPVPFPIDYRVKIFTPSSQRPCRPRRAWWPGCR</sequence>
<accession>A0A810PZR8</accession>
<dbReference type="PANTHER" id="PTHR21060">
    <property type="entry name" value="ACETATE KINASE"/>
    <property type="match status" value="1"/>
</dbReference>
<evidence type="ECO:0000256" key="3">
    <source>
        <dbReference type="ARBA" id="ARBA00022490"/>
    </source>
</evidence>
<keyword evidence="5 9" id="KW-0547">Nucleotide-binding</keyword>
<keyword evidence="11" id="KW-0614">Plasmid</keyword>
<dbReference type="GO" id="GO:0005524">
    <property type="term" value="F:ATP binding"/>
    <property type="evidence" value="ECO:0007669"/>
    <property type="project" value="UniProtKB-KW"/>
</dbReference>
<dbReference type="NCBIfam" id="NF002834">
    <property type="entry name" value="PRK03011.1-5"/>
    <property type="match status" value="1"/>
</dbReference>
<dbReference type="HAMAP" id="MF_00542">
    <property type="entry name" value="Butyrate_kinase"/>
    <property type="match status" value="1"/>
</dbReference>
<name>A0A810PZR8_9FIRM</name>
<keyword evidence="6 9" id="KW-0418">Kinase</keyword>
<dbReference type="EC" id="2.7.2.7" evidence="9"/>
<evidence type="ECO:0000256" key="5">
    <source>
        <dbReference type="ARBA" id="ARBA00022741"/>
    </source>
</evidence>
<evidence type="ECO:0000313" key="11">
    <source>
        <dbReference type="EMBL" id="BCK79522.1"/>
    </source>
</evidence>
<reference evidence="11" key="1">
    <citation type="submission" date="2020-09" db="EMBL/GenBank/DDBJ databases">
        <title>New species isolated from human feces.</title>
        <authorList>
            <person name="Kitahara M."/>
            <person name="Shigeno Y."/>
            <person name="Shime M."/>
            <person name="Matsumoto Y."/>
            <person name="Nakamura S."/>
            <person name="Motooka D."/>
            <person name="Fukuoka S."/>
            <person name="Nishikawa H."/>
            <person name="Benno Y."/>
        </authorList>
    </citation>
    <scope>NUCLEOTIDE SEQUENCE</scope>
    <source>
        <strain evidence="11">MM35</strain>
        <plasmid evidence="11">pMM35_01</plasmid>
    </source>
</reference>
<dbReference type="InterPro" id="IPR043129">
    <property type="entry name" value="ATPase_NBD"/>
</dbReference>
<evidence type="ECO:0000256" key="7">
    <source>
        <dbReference type="ARBA" id="ARBA00022840"/>
    </source>
</evidence>
<dbReference type="PANTHER" id="PTHR21060:SF3">
    <property type="entry name" value="BUTYRATE KINASE 2-RELATED"/>
    <property type="match status" value="1"/>
</dbReference>
<keyword evidence="7 9" id="KW-0067">ATP-binding</keyword>
<protein>
    <recommendedName>
        <fullName evidence="9">Probable butyrate kinase</fullName>
        <shortName evidence="9">BK</shortName>
        <ecNumber evidence="9">2.7.2.7</ecNumber>
    </recommendedName>
    <alternativeName>
        <fullName evidence="9">Branched-chain carboxylic acid kinase</fullName>
    </alternativeName>
</protein>
<dbReference type="EMBL" id="AP023416">
    <property type="protein sequence ID" value="BCK79522.1"/>
    <property type="molecule type" value="Genomic_DNA"/>
</dbReference>
<geneLocation type="plasmid" evidence="11 12">
    <name>pMM35_01</name>
</geneLocation>
<dbReference type="NCBIfam" id="TIGR02707">
    <property type="entry name" value="butyr_kinase"/>
    <property type="match status" value="1"/>
</dbReference>
<dbReference type="GO" id="GO:0008776">
    <property type="term" value="F:acetate kinase activity"/>
    <property type="evidence" value="ECO:0007669"/>
    <property type="project" value="TreeGrafter"/>
</dbReference>
<dbReference type="PRINTS" id="PR00471">
    <property type="entry name" value="ACETATEKNASE"/>
</dbReference>
<evidence type="ECO:0000256" key="9">
    <source>
        <dbReference type="HAMAP-Rule" id="MF_00542"/>
    </source>
</evidence>
<proteinExistence type="inferred from homology"/>
<comment type="subcellular location">
    <subcellularLocation>
        <location evidence="1 9">Cytoplasm</location>
    </subcellularLocation>
</comment>
<dbReference type="CDD" id="cd24011">
    <property type="entry name" value="ASKHA_NBD_BK"/>
    <property type="match status" value="1"/>
</dbReference>
<dbReference type="InterPro" id="IPR000890">
    <property type="entry name" value="Aliphatic_acid_kin_short-chain"/>
</dbReference>
<dbReference type="Proteomes" id="UP000681343">
    <property type="component" value="Plasmid pMM35_01"/>
</dbReference>